<feature type="region of interest" description="Disordered" evidence="7">
    <location>
        <begin position="1"/>
        <end position="131"/>
    </location>
</feature>
<dbReference type="InterPro" id="IPR006027">
    <property type="entry name" value="NusB_RsmB_TIM44"/>
</dbReference>
<keyword evidence="3 6" id="KW-0808">Transferase</keyword>
<dbReference type="PANTHER" id="PTHR22807">
    <property type="entry name" value="NOP2 YEAST -RELATED NOL1/NOP2/FMU SUN DOMAIN-CONTAINING"/>
    <property type="match status" value="1"/>
</dbReference>
<dbReference type="EMBL" id="CAJZ01000110">
    <property type="protein sequence ID" value="CCI83508.1"/>
    <property type="molecule type" value="Genomic_DNA"/>
</dbReference>
<proteinExistence type="inferred from homology"/>
<feature type="binding site" evidence="6">
    <location>
        <position position="471"/>
    </location>
    <ligand>
        <name>S-adenosyl-L-methionine</name>
        <dbReference type="ChEBI" id="CHEBI:59789"/>
    </ligand>
</feature>
<dbReference type="SUPFAM" id="SSF53335">
    <property type="entry name" value="S-adenosyl-L-methionine-dependent methyltransferases"/>
    <property type="match status" value="1"/>
</dbReference>
<gene>
    <name evidence="9" type="primary">sun</name>
    <name evidence="9" type="ORF">BN46_0776</name>
</gene>
<dbReference type="EC" id="2.1.1.-" evidence="9"/>
<dbReference type="GO" id="GO:0006355">
    <property type="term" value="P:regulation of DNA-templated transcription"/>
    <property type="evidence" value="ECO:0007669"/>
    <property type="project" value="InterPro"/>
</dbReference>
<evidence type="ECO:0000313" key="9">
    <source>
        <dbReference type="EMBL" id="CCI83508.1"/>
    </source>
</evidence>
<feature type="binding site" evidence="6">
    <location>
        <position position="431"/>
    </location>
    <ligand>
        <name>S-adenosyl-L-methionine</name>
        <dbReference type="ChEBI" id="CHEBI:59789"/>
    </ligand>
</feature>
<feature type="domain" description="SAM-dependent MTase RsmB/NOP-type" evidence="8">
    <location>
        <begin position="303"/>
        <end position="585"/>
    </location>
</feature>
<protein>
    <submittedName>
        <fullName evidence="9">Ribosomal RNA small subunit methyltransferase B</fullName>
        <ecNumber evidence="9">2.1.1.-</ecNumber>
    </submittedName>
</protein>
<dbReference type="Pfam" id="PF01189">
    <property type="entry name" value="Methyltr_RsmB-F"/>
    <property type="match status" value="1"/>
</dbReference>
<dbReference type="InterPro" id="IPR001678">
    <property type="entry name" value="MeTrfase_RsmB-F_NOP2_dom"/>
</dbReference>
<comment type="caution">
    <text evidence="9">The sequence shown here is derived from an EMBL/GenBank/DDBJ whole genome shotgun (WGS) entry which is preliminary data.</text>
</comment>
<accession>I7IX41</accession>
<organism evidence="9 10">
    <name type="scientific">Corynebacterium otitidis ATCC 51513</name>
    <dbReference type="NCBI Taxonomy" id="883169"/>
    <lineage>
        <taxon>Bacteria</taxon>
        <taxon>Bacillati</taxon>
        <taxon>Actinomycetota</taxon>
        <taxon>Actinomycetes</taxon>
        <taxon>Mycobacteriales</taxon>
        <taxon>Corynebacteriaceae</taxon>
        <taxon>Corynebacterium</taxon>
    </lineage>
</organism>
<feature type="binding site" evidence="6">
    <location>
        <position position="455"/>
    </location>
    <ligand>
        <name>S-adenosyl-L-methionine</name>
        <dbReference type="ChEBI" id="CHEBI:59789"/>
    </ligand>
</feature>
<dbReference type="AlphaFoldDB" id="I7IX41"/>
<dbReference type="CDD" id="cd02440">
    <property type="entry name" value="AdoMet_MTases"/>
    <property type="match status" value="1"/>
</dbReference>
<dbReference type="InterPro" id="IPR029063">
    <property type="entry name" value="SAM-dependent_MTases_sf"/>
</dbReference>
<evidence type="ECO:0000256" key="4">
    <source>
        <dbReference type="ARBA" id="ARBA00022691"/>
    </source>
</evidence>
<comment type="similarity">
    <text evidence="1 6">Belongs to the class I-like SAM-binding methyltransferase superfamily. RsmB/NOP family.</text>
</comment>
<dbReference type="Proteomes" id="UP000011016">
    <property type="component" value="Unassembled WGS sequence"/>
</dbReference>
<evidence type="ECO:0000256" key="3">
    <source>
        <dbReference type="ARBA" id="ARBA00022679"/>
    </source>
</evidence>
<keyword evidence="2 6" id="KW-0489">Methyltransferase</keyword>
<dbReference type="Pfam" id="PF01029">
    <property type="entry name" value="NusB"/>
    <property type="match status" value="1"/>
</dbReference>
<feature type="compositionally biased region" description="Basic residues" evidence="7">
    <location>
        <begin position="64"/>
        <end position="76"/>
    </location>
</feature>
<feature type="binding site" evidence="6">
    <location>
        <begin position="406"/>
        <end position="412"/>
    </location>
    <ligand>
        <name>S-adenosyl-L-methionine</name>
        <dbReference type="ChEBI" id="CHEBI:59789"/>
    </ligand>
</feature>
<feature type="compositionally biased region" description="Basic and acidic residues" evidence="7">
    <location>
        <begin position="105"/>
        <end position="131"/>
    </location>
</feature>
<dbReference type="InterPro" id="IPR035926">
    <property type="entry name" value="NusB-like_sf"/>
</dbReference>
<name>I7IX41_9CORY</name>
<dbReference type="InterPro" id="IPR023267">
    <property type="entry name" value="RCMT"/>
</dbReference>
<dbReference type="GO" id="GO:0001510">
    <property type="term" value="P:RNA methylation"/>
    <property type="evidence" value="ECO:0007669"/>
    <property type="project" value="InterPro"/>
</dbReference>
<evidence type="ECO:0000256" key="2">
    <source>
        <dbReference type="ARBA" id="ARBA00022603"/>
    </source>
</evidence>
<dbReference type="PROSITE" id="PS01153">
    <property type="entry name" value="NOL1_NOP2_SUN"/>
    <property type="match status" value="1"/>
</dbReference>
<dbReference type="GO" id="GO:0008173">
    <property type="term" value="F:RNA methyltransferase activity"/>
    <property type="evidence" value="ECO:0007669"/>
    <property type="project" value="InterPro"/>
</dbReference>
<dbReference type="Gene3D" id="1.10.940.10">
    <property type="entry name" value="NusB-like"/>
    <property type="match status" value="1"/>
</dbReference>
<dbReference type="InterPro" id="IPR018314">
    <property type="entry name" value="RsmB/NOL1/NOP2-like_CS"/>
</dbReference>
<feature type="active site" description="Nucleophile" evidence="6">
    <location>
        <position position="524"/>
    </location>
</feature>
<dbReference type="InterPro" id="IPR049560">
    <property type="entry name" value="MeTrfase_RsmB-F_NOP2_cat"/>
</dbReference>
<evidence type="ECO:0000259" key="8">
    <source>
        <dbReference type="PROSITE" id="PS51686"/>
    </source>
</evidence>
<feature type="compositionally biased region" description="Basic residues" evidence="7">
    <location>
        <begin position="24"/>
        <end position="40"/>
    </location>
</feature>
<evidence type="ECO:0000256" key="5">
    <source>
        <dbReference type="ARBA" id="ARBA00022884"/>
    </source>
</evidence>
<dbReference type="PROSITE" id="PS51686">
    <property type="entry name" value="SAM_MT_RSMB_NOP"/>
    <property type="match status" value="1"/>
</dbReference>
<feature type="compositionally biased region" description="Basic and acidic residues" evidence="7">
    <location>
        <begin position="85"/>
        <end position="96"/>
    </location>
</feature>
<reference evidence="9 10" key="1">
    <citation type="journal article" date="2012" name="J. Bacteriol.">
        <title>Draft Genome Sequence of Turicella otitidis ATCC 51513, Isolated from Middle Ear Fluid from a Child with Otitis Media.</title>
        <authorList>
            <person name="Brinkrolf K."/>
            <person name="Schneider J."/>
            <person name="Knecht M."/>
            <person name="Ruckert C."/>
            <person name="Tauch A."/>
        </authorList>
    </citation>
    <scope>NUCLEOTIDE SEQUENCE [LARGE SCALE GENOMIC DNA]</scope>
    <source>
        <strain evidence="9 10">ATCC 51513</strain>
    </source>
</reference>
<evidence type="ECO:0000256" key="7">
    <source>
        <dbReference type="SAM" id="MobiDB-lite"/>
    </source>
</evidence>
<keyword evidence="5 6" id="KW-0694">RNA-binding</keyword>
<dbReference type="PRINTS" id="PR02008">
    <property type="entry name" value="RCMTFAMILY"/>
</dbReference>
<keyword evidence="4 6" id="KW-0949">S-adenosyl-L-methionine</keyword>
<dbReference type="GO" id="GO:0003723">
    <property type="term" value="F:RNA binding"/>
    <property type="evidence" value="ECO:0007669"/>
    <property type="project" value="UniProtKB-UniRule"/>
</dbReference>
<evidence type="ECO:0000256" key="1">
    <source>
        <dbReference type="ARBA" id="ARBA00007494"/>
    </source>
</evidence>
<evidence type="ECO:0000256" key="6">
    <source>
        <dbReference type="PROSITE-ProRule" id="PRU01023"/>
    </source>
</evidence>
<dbReference type="SUPFAM" id="SSF48013">
    <property type="entry name" value="NusB-like"/>
    <property type="match status" value="1"/>
</dbReference>
<dbReference type="PANTHER" id="PTHR22807:SF53">
    <property type="entry name" value="RIBOSOMAL RNA SMALL SUBUNIT METHYLTRANSFERASE B-RELATED"/>
    <property type="match status" value="1"/>
</dbReference>
<sequence length="588" mass="63279">MRVGRRRVIDDSARGQEAPAGRRLGPRPARRARASRRPRRERPSIPVSENDKPGHLQGAGGFRSRSKQAGPRRKPSGARSAAGRDVQRGRDRDHAAKGGRGGARGADRGRKPARGREKRERTDRRRGGAQRRAFEYRGLDVPRQVAFETLLAVAEDAAYANLQLPAALKKRRLTGRDAAFATEITYGALRNQGVIDAVLADCSSRKLSDVAPTVLAALRLGCYQVLYTRVDDHAAVDTTVRLVTATPEAHAKGFTNAVMRAITRRSPEEWLGRLSPKDEPAATAFRAAHPEWIARSFARSLAANDAAEPGLEELSRALEADSERPRVHLAALPGRMTAEELALVSGGEEAHFSPYGVYLDEGDPGELDAVSEGLAIVQDEGSQLIARGLAEAPTEGPDSGRWLDLCAGPGGKAALIGSIAKIAGAKLTAVEPAAHRARLVREACQGLPVDVVEADGRDTGLKPGFDRILVDAPCSGLGALRRRPEARWRKEENDVEGLSALQYELLDAALGLVRPGGVVVYSTCSPDIRETREVVDRALGAVGDWEIDAHALAPKLPGSGRLSSAQLWPHRHGTDAMFFAALRRPLDS</sequence>
<dbReference type="Gene3D" id="3.40.50.150">
    <property type="entry name" value="Vaccinia Virus protein VP39"/>
    <property type="match status" value="1"/>
</dbReference>
<evidence type="ECO:0000313" key="10">
    <source>
        <dbReference type="Proteomes" id="UP000011016"/>
    </source>
</evidence>